<feature type="compositionally biased region" description="Pro residues" evidence="1">
    <location>
        <begin position="127"/>
        <end position="152"/>
    </location>
</feature>
<dbReference type="Gene3D" id="3.60.130.30">
    <property type="match status" value="1"/>
</dbReference>
<evidence type="ECO:0000313" key="2">
    <source>
        <dbReference type="EMBL" id="KAJ7715609.1"/>
    </source>
</evidence>
<proteinExistence type="predicted"/>
<feature type="compositionally biased region" description="Polar residues" evidence="1">
    <location>
        <begin position="37"/>
        <end position="53"/>
    </location>
</feature>
<reference evidence="2" key="1">
    <citation type="submission" date="2023-03" db="EMBL/GenBank/DDBJ databases">
        <title>Massive genome expansion in bonnet fungi (Mycena s.s.) driven by repeated elements and novel gene families across ecological guilds.</title>
        <authorList>
            <consortium name="Lawrence Berkeley National Laboratory"/>
            <person name="Harder C.B."/>
            <person name="Miyauchi S."/>
            <person name="Viragh M."/>
            <person name="Kuo A."/>
            <person name="Thoen E."/>
            <person name="Andreopoulos B."/>
            <person name="Lu D."/>
            <person name="Skrede I."/>
            <person name="Drula E."/>
            <person name="Henrissat B."/>
            <person name="Morin E."/>
            <person name="Kohler A."/>
            <person name="Barry K."/>
            <person name="LaButti K."/>
            <person name="Morin E."/>
            <person name="Salamov A."/>
            <person name="Lipzen A."/>
            <person name="Mereny Z."/>
            <person name="Hegedus B."/>
            <person name="Baldrian P."/>
            <person name="Stursova M."/>
            <person name="Weitz H."/>
            <person name="Taylor A."/>
            <person name="Grigoriev I.V."/>
            <person name="Nagy L.G."/>
            <person name="Martin F."/>
            <person name="Kauserud H."/>
        </authorList>
    </citation>
    <scope>NUCLEOTIDE SEQUENCE</scope>
    <source>
        <strain evidence="2">CBHHK182m</strain>
    </source>
</reference>
<dbReference type="AlphaFoldDB" id="A0AAD7MGS1"/>
<feature type="compositionally biased region" description="Basic residues" evidence="1">
    <location>
        <begin position="182"/>
        <end position="196"/>
    </location>
</feature>
<evidence type="ECO:0000256" key="1">
    <source>
        <dbReference type="SAM" id="MobiDB-lite"/>
    </source>
</evidence>
<name>A0AAD7MGS1_9AGAR</name>
<dbReference type="EMBL" id="JARKIB010000304">
    <property type="protein sequence ID" value="KAJ7715609.1"/>
    <property type="molecule type" value="Genomic_DNA"/>
</dbReference>
<comment type="caution">
    <text evidence="2">The sequence shown here is derived from an EMBL/GenBank/DDBJ whole genome shotgun (WGS) entry which is preliminary data.</text>
</comment>
<accession>A0AAD7MGS1</accession>
<gene>
    <name evidence="2" type="ORF">B0H16DRAFT_1477227</name>
</gene>
<organism evidence="2 3">
    <name type="scientific">Mycena metata</name>
    <dbReference type="NCBI Taxonomy" id="1033252"/>
    <lineage>
        <taxon>Eukaryota</taxon>
        <taxon>Fungi</taxon>
        <taxon>Dikarya</taxon>
        <taxon>Basidiomycota</taxon>
        <taxon>Agaricomycotina</taxon>
        <taxon>Agaricomycetes</taxon>
        <taxon>Agaricomycetidae</taxon>
        <taxon>Agaricales</taxon>
        <taxon>Marasmiineae</taxon>
        <taxon>Mycenaceae</taxon>
        <taxon>Mycena</taxon>
    </lineage>
</organism>
<feature type="region of interest" description="Disordered" evidence="1">
    <location>
        <begin position="105"/>
        <end position="211"/>
    </location>
</feature>
<feature type="region of interest" description="Disordered" evidence="1">
    <location>
        <begin position="29"/>
        <end position="53"/>
    </location>
</feature>
<evidence type="ECO:0000313" key="3">
    <source>
        <dbReference type="Proteomes" id="UP001215598"/>
    </source>
</evidence>
<keyword evidence="3" id="KW-1185">Reference proteome</keyword>
<feature type="compositionally biased region" description="Acidic residues" evidence="1">
    <location>
        <begin position="107"/>
        <end position="118"/>
    </location>
</feature>
<feature type="compositionally biased region" description="Pro residues" evidence="1">
    <location>
        <begin position="161"/>
        <end position="172"/>
    </location>
</feature>
<protein>
    <submittedName>
        <fullName evidence="2">Uncharacterized protein</fullName>
    </submittedName>
</protein>
<sequence>MAHALDLTTVSYGGARCALDVCHSAVTRPMRTRRDASQSTSTAATQLPRQTRSGNYFSPYELLDFLTPTATRPFEIIRLKASLEPLLQQSIIDADIHAHYQDGLRADDEDDGWEDEDDVQSRAPSPLTEPPTTPPLSAPNSPLPPVPTPPSEPISQLDLDLPPPLPTAPSPPSDQHTGGVERRRKNERAHLRRARRRQELAAQSTPYDYNLNPRHAQEYRRQPSHSTAFDLADAPVAAGARIGRRSKGPTGHIHTLPELLDDGDELVEWNGRDPKLIVDAEGRIVAILLGTPDDPDWPNVIREAARAMDRARRIACKRGGWRVGRVHRRGRYLPLFDGVSLGGGQKRPGNLRNTKLFSHLVKELLKNKAIRRIAGFQSSGLALYAPKLYRYYCRILRALFEHHPELIHTFDNSVFPAVTFNCGDAVTFKHCDLLNLVHGLCPVTSAGDFDHKRGGHIYLKQMRLVIEFPSGATAAIPSGCVDHGNTPIQPHETRFSITQFAAGGLFRWVEYGFQTAKSLLAQAGGQAKRDAFDGVPGSRWQWALDLFSKVDELEADRSAAFRPDA</sequence>
<dbReference type="Proteomes" id="UP001215598">
    <property type="component" value="Unassembled WGS sequence"/>
</dbReference>